<comment type="caution">
    <text evidence="1">The sequence shown here is derived from an EMBL/GenBank/DDBJ whole genome shotgun (WGS) entry which is preliminary data.</text>
</comment>
<organism evidence="1 2">
    <name type="scientific">Arthrobacter gyeryongensis</name>
    <dbReference type="NCBI Taxonomy" id="1650592"/>
    <lineage>
        <taxon>Bacteria</taxon>
        <taxon>Bacillati</taxon>
        <taxon>Actinomycetota</taxon>
        <taxon>Actinomycetes</taxon>
        <taxon>Micrococcales</taxon>
        <taxon>Micrococcaceae</taxon>
        <taxon>Arthrobacter</taxon>
    </lineage>
</organism>
<evidence type="ECO:0000313" key="2">
    <source>
        <dbReference type="Proteomes" id="UP001500200"/>
    </source>
</evidence>
<dbReference type="EMBL" id="BAABKK010000018">
    <property type="protein sequence ID" value="GAA5196251.1"/>
    <property type="molecule type" value="Genomic_DNA"/>
</dbReference>
<dbReference type="Proteomes" id="UP001500200">
    <property type="component" value="Unassembled WGS sequence"/>
</dbReference>
<reference evidence="2" key="1">
    <citation type="journal article" date="2019" name="Int. J. Syst. Evol. Microbiol.">
        <title>The Global Catalogue of Microorganisms (GCM) 10K type strain sequencing project: providing services to taxonomists for standard genome sequencing and annotation.</title>
        <authorList>
            <consortium name="The Broad Institute Genomics Platform"/>
            <consortium name="The Broad Institute Genome Sequencing Center for Infectious Disease"/>
            <person name="Wu L."/>
            <person name="Ma J."/>
        </authorList>
    </citation>
    <scope>NUCLEOTIDE SEQUENCE [LARGE SCALE GENOMIC DNA]</scope>
    <source>
        <strain evidence="2">JCM 18514</strain>
    </source>
</reference>
<protein>
    <submittedName>
        <fullName evidence="1">Uncharacterized protein</fullName>
    </submittedName>
</protein>
<gene>
    <name evidence="1" type="ORF">GCM10023346_28210</name>
</gene>
<name>A0ABP9SH27_9MICC</name>
<proteinExistence type="predicted"/>
<keyword evidence="2" id="KW-1185">Reference proteome</keyword>
<accession>A0ABP9SH27</accession>
<evidence type="ECO:0000313" key="1">
    <source>
        <dbReference type="EMBL" id="GAA5196251.1"/>
    </source>
</evidence>
<sequence>MNPGFRAGAEHRRLCHRVDRRLAHGDDHGPFCPSPDGVQNRHSLRVDELEIIDYKDTLTWPRESACQGVSNTENSQLANSNIQAQAMYSTKWYSAM</sequence>